<dbReference type="GO" id="GO:0032357">
    <property type="term" value="F:oxidized purine DNA binding"/>
    <property type="evidence" value="ECO:0007669"/>
    <property type="project" value="TreeGrafter"/>
</dbReference>
<dbReference type="GO" id="GO:0006298">
    <property type="term" value="P:mismatch repair"/>
    <property type="evidence" value="ECO:0007669"/>
    <property type="project" value="TreeGrafter"/>
</dbReference>
<dbReference type="CDD" id="cd00056">
    <property type="entry name" value="ENDO3c"/>
    <property type="match status" value="1"/>
</dbReference>
<dbReference type="SUPFAM" id="SSF48150">
    <property type="entry name" value="DNA-glycosylase"/>
    <property type="match status" value="1"/>
</dbReference>
<keyword evidence="11" id="KW-0411">Iron-sulfur</keyword>
<gene>
    <name evidence="16" type="ORF">BJI67_00320</name>
</gene>
<dbReference type="AlphaFoldDB" id="A0A1D8K426"/>
<dbReference type="PROSITE" id="PS01155">
    <property type="entry name" value="ENDONUCLEASE_III_2"/>
    <property type="match status" value="1"/>
</dbReference>
<evidence type="ECO:0000259" key="15">
    <source>
        <dbReference type="SMART" id="SM00478"/>
    </source>
</evidence>
<dbReference type="FunFam" id="1.10.340.30:FF:000002">
    <property type="entry name" value="Adenine DNA glycosylase"/>
    <property type="match status" value="1"/>
</dbReference>
<evidence type="ECO:0000256" key="11">
    <source>
        <dbReference type="ARBA" id="ARBA00023014"/>
    </source>
</evidence>
<dbReference type="Pfam" id="PF00633">
    <property type="entry name" value="HHH"/>
    <property type="match status" value="1"/>
</dbReference>
<evidence type="ECO:0000256" key="1">
    <source>
        <dbReference type="ARBA" id="ARBA00000843"/>
    </source>
</evidence>
<dbReference type="GO" id="GO:0006284">
    <property type="term" value="P:base-excision repair"/>
    <property type="evidence" value="ECO:0007669"/>
    <property type="project" value="UniProtKB-UniRule"/>
</dbReference>
<accession>A0A1D8K426</accession>
<dbReference type="InterPro" id="IPR004036">
    <property type="entry name" value="Endonuclease-III-like_CS2"/>
</dbReference>
<dbReference type="CDD" id="cd03431">
    <property type="entry name" value="NUDIX_DNA_Glycosylase_C-MutY"/>
    <property type="match status" value="1"/>
</dbReference>
<dbReference type="InterPro" id="IPR011257">
    <property type="entry name" value="DNA_glycosylase"/>
</dbReference>
<evidence type="ECO:0000256" key="6">
    <source>
        <dbReference type="ARBA" id="ARBA00022485"/>
    </source>
</evidence>
<dbReference type="GO" id="GO:0034039">
    <property type="term" value="F:8-oxo-7,8-dihydroguanine DNA N-glycosylase activity"/>
    <property type="evidence" value="ECO:0007669"/>
    <property type="project" value="TreeGrafter"/>
</dbReference>
<evidence type="ECO:0000256" key="5">
    <source>
        <dbReference type="ARBA" id="ARBA00022023"/>
    </source>
</evidence>
<dbReference type="SUPFAM" id="SSF55811">
    <property type="entry name" value="Nudix"/>
    <property type="match status" value="1"/>
</dbReference>
<reference evidence="16 17" key="1">
    <citation type="submission" date="2016-09" db="EMBL/GenBank/DDBJ databases">
        <title>Acidihalobacter prosperus V6 (DSM14174).</title>
        <authorList>
            <person name="Khaleque H.N."/>
            <person name="Ramsay J.P."/>
            <person name="Murphy R.J.T."/>
            <person name="Kaksonen A.H."/>
            <person name="Boxall N.J."/>
            <person name="Watkin E.L.J."/>
        </authorList>
    </citation>
    <scope>NUCLEOTIDE SEQUENCE [LARGE SCALE GENOMIC DNA]</scope>
    <source>
        <strain evidence="16 17">V6</strain>
    </source>
</reference>
<dbReference type="Gene3D" id="3.90.79.10">
    <property type="entry name" value="Nucleoside Triphosphate Pyrophosphohydrolase"/>
    <property type="match status" value="1"/>
</dbReference>
<evidence type="ECO:0000256" key="3">
    <source>
        <dbReference type="ARBA" id="ARBA00008343"/>
    </source>
</evidence>
<evidence type="ECO:0000256" key="13">
    <source>
        <dbReference type="ARBA" id="ARBA00023295"/>
    </source>
</evidence>
<keyword evidence="12" id="KW-0234">DNA repair</keyword>
<dbReference type="RefSeq" id="WP_070071310.1">
    <property type="nucleotide sequence ID" value="NZ_CP017448.1"/>
</dbReference>
<dbReference type="Gene3D" id="1.10.1670.10">
    <property type="entry name" value="Helix-hairpin-Helix base-excision DNA repair enzymes (C-terminal)"/>
    <property type="match status" value="1"/>
</dbReference>
<dbReference type="InterPro" id="IPR003265">
    <property type="entry name" value="HhH-GPD_domain"/>
</dbReference>
<evidence type="ECO:0000256" key="12">
    <source>
        <dbReference type="ARBA" id="ARBA00023204"/>
    </source>
</evidence>
<dbReference type="KEGG" id="aaeo:BJI67_00320"/>
<keyword evidence="9" id="KW-0378">Hydrolase</keyword>
<evidence type="ECO:0000256" key="4">
    <source>
        <dbReference type="ARBA" id="ARBA00012045"/>
    </source>
</evidence>
<dbReference type="Pfam" id="PF14815">
    <property type="entry name" value="NUDIX_4"/>
    <property type="match status" value="1"/>
</dbReference>
<comment type="catalytic activity">
    <reaction evidence="1 14">
        <text>Hydrolyzes free adenine bases from 7,8-dihydro-8-oxoguanine:adenine mismatched double-stranded DNA, leaving an apurinic site.</text>
        <dbReference type="EC" id="3.2.2.31"/>
    </reaction>
</comment>
<evidence type="ECO:0000313" key="16">
    <source>
        <dbReference type="EMBL" id="AOV15709.1"/>
    </source>
</evidence>
<evidence type="ECO:0000256" key="9">
    <source>
        <dbReference type="ARBA" id="ARBA00022801"/>
    </source>
</evidence>
<feature type="domain" description="HhH-GPD" evidence="15">
    <location>
        <begin position="38"/>
        <end position="188"/>
    </location>
</feature>
<keyword evidence="8 14" id="KW-0227">DNA damage</keyword>
<dbReference type="PANTHER" id="PTHR42944:SF1">
    <property type="entry name" value="ADENINE DNA GLYCOSYLASE"/>
    <property type="match status" value="1"/>
</dbReference>
<evidence type="ECO:0000256" key="10">
    <source>
        <dbReference type="ARBA" id="ARBA00023004"/>
    </source>
</evidence>
<dbReference type="Proteomes" id="UP000095342">
    <property type="component" value="Chromosome"/>
</dbReference>
<dbReference type="InterPro" id="IPR015797">
    <property type="entry name" value="NUDIX_hydrolase-like_dom_sf"/>
</dbReference>
<dbReference type="GO" id="GO:0046872">
    <property type="term" value="F:metal ion binding"/>
    <property type="evidence" value="ECO:0007669"/>
    <property type="project" value="UniProtKB-UniRule"/>
</dbReference>
<dbReference type="GO" id="GO:0000701">
    <property type="term" value="F:purine-specific mismatch base pair DNA N-glycosylase activity"/>
    <property type="evidence" value="ECO:0007669"/>
    <property type="project" value="UniProtKB-EC"/>
</dbReference>
<dbReference type="InterPro" id="IPR023170">
    <property type="entry name" value="HhH_base_excis_C"/>
</dbReference>
<name>A0A1D8K426_9GAMM</name>
<evidence type="ECO:0000313" key="17">
    <source>
        <dbReference type="Proteomes" id="UP000095342"/>
    </source>
</evidence>
<evidence type="ECO:0000256" key="14">
    <source>
        <dbReference type="RuleBase" id="RU365096"/>
    </source>
</evidence>
<keyword evidence="6" id="KW-0004">4Fe-4S</keyword>
<dbReference type="InterPro" id="IPR029119">
    <property type="entry name" value="MutY_C"/>
</dbReference>
<organism evidence="16 17">
    <name type="scientific">Acidihalobacter aeolianus</name>
    <dbReference type="NCBI Taxonomy" id="2792603"/>
    <lineage>
        <taxon>Bacteria</taxon>
        <taxon>Pseudomonadati</taxon>
        <taxon>Pseudomonadota</taxon>
        <taxon>Gammaproteobacteria</taxon>
        <taxon>Chromatiales</taxon>
        <taxon>Ectothiorhodospiraceae</taxon>
        <taxon>Acidihalobacter</taxon>
    </lineage>
</organism>
<dbReference type="SMART" id="SM00478">
    <property type="entry name" value="ENDO3c"/>
    <property type="match status" value="1"/>
</dbReference>
<evidence type="ECO:0000256" key="7">
    <source>
        <dbReference type="ARBA" id="ARBA00022723"/>
    </source>
</evidence>
<dbReference type="InterPro" id="IPR005760">
    <property type="entry name" value="A/G_AdeGlyc_MutY"/>
</dbReference>
<evidence type="ECO:0000256" key="8">
    <source>
        <dbReference type="ARBA" id="ARBA00022763"/>
    </source>
</evidence>
<keyword evidence="13 14" id="KW-0326">Glycosidase</keyword>
<comment type="cofactor">
    <cofactor evidence="14">
        <name>[4Fe-4S] cluster</name>
        <dbReference type="ChEBI" id="CHEBI:49883"/>
    </cofactor>
    <text evidence="14">Binds 1 [4Fe-4S] cluster.</text>
</comment>
<dbReference type="Pfam" id="PF00730">
    <property type="entry name" value="HhH-GPD"/>
    <property type="match status" value="1"/>
</dbReference>
<dbReference type="PANTHER" id="PTHR42944">
    <property type="entry name" value="ADENINE DNA GLYCOSYLASE"/>
    <property type="match status" value="1"/>
</dbReference>
<dbReference type="EMBL" id="CP017448">
    <property type="protein sequence ID" value="AOV15709.1"/>
    <property type="molecule type" value="Genomic_DNA"/>
</dbReference>
<dbReference type="GO" id="GO:0051539">
    <property type="term" value="F:4 iron, 4 sulfur cluster binding"/>
    <property type="evidence" value="ECO:0007669"/>
    <property type="project" value="UniProtKB-UniRule"/>
</dbReference>
<dbReference type="EC" id="3.2.2.31" evidence="4 14"/>
<dbReference type="InterPro" id="IPR044298">
    <property type="entry name" value="MIG/MutY"/>
</dbReference>
<comment type="function">
    <text evidence="2">Adenine glycosylase active on G-A mispairs. MutY also corrects error-prone DNA synthesis past GO lesions which are due to the oxidatively damaged form of guanine: 7,8-dihydro-8-oxoguanine (8-oxo-dGTP).</text>
</comment>
<dbReference type="NCBIfam" id="TIGR01084">
    <property type="entry name" value="mutY"/>
    <property type="match status" value="1"/>
</dbReference>
<keyword evidence="10 14" id="KW-0408">Iron</keyword>
<proteinExistence type="inferred from homology"/>
<dbReference type="GO" id="GO:0035485">
    <property type="term" value="F:adenine/guanine mispair binding"/>
    <property type="evidence" value="ECO:0007669"/>
    <property type="project" value="TreeGrafter"/>
</dbReference>
<dbReference type="Gene3D" id="1.10.340.30">
    <property type="entry name" value="Hypothetical protein, domain 2"/>
    <property type="match status" value="1"/>
</dbReference>
<keyword evidence="17" id="KW-1185">Reference proteome</keyword>
<protein>
    <recommendedName>
        <fullName evidence="5 14">Adenine DNA glycosylase</fullName>
        <ecNumber evidence="4 14">3.2.2.31</ecNumber>
    </recommendedName>
</protein>
<comment type="similarity">
    <text evidence="3 14">Belongs to the Nth/MutY family.</text>
</comment>
<evidence type="ECO:0000256" key="2">
    <source>
        <dbReference type="ARBA" id="ARBA00002933"/>
    </source>
</evidence>
<dbReference type="InterPro" id="IPR000445">
    <property type="entry name" value="HhH_motif"/>
</dbReference>
<sequence>MPQRFSERVLAWWRRHGRKDLPWQREPTPYRVWVSEIMLQQTQVGTVVGYFDRFMARFPDLEALATAPVDEVLGLWSGLGYYARARNLHRAAQEAHVLHGGLPADLEALAALPGIGRSTAGAILALGHGRPASILDGNVKRVLARHAGIDGWPGETAVLHRLWALAEERTPEHEAGPYAQAMMDLGATLCTRANPCCGDCPVAADCVAQREGRQRELPAPKPRKTTPERETWMLLLYDAAGAVLLERRPPSGIWGGLWSLPEAASADEADARARELAGRTPATWQALPPFRHAFTHFRLRIHPLAGRLHGPAAVGVKDTAQVWYKPGQPPPGGIPAPVASLLEQPARAAATNDREDISQ</sequence>
<keyword evidence="7" id="KW-0479">Metal-binding</keyword>